<protein>
    <submittedName>
        <fullName evidence="1">Transglutaminase-like protein</fullName>
    </submittedName>
</protein>
<name>A0AA92H7N6_RHIRH</name>
<dbReference type="Pfam" id="PF06035">
    <property type="entry name" value="Peptidase_C93"/>
    <property type="match status" value="1"/>
</dbReference>
<organism evidence="1 2">
    <name type="scientific">Rhizobium rhizogenes</name>
    <name type="common">Agrobacterium rhizogenes</name>
    <dbReference type="NCBI Taxonomy" id="359"/>
    <lineage>
        <taxon>Bacteria</taxon>
        <taxon>Pseudomonadati</taxon>
        <taxon>Pseudomonadota</taxon>
        <taxon>Alphaproteobacteria</taxon>
        <taxon>Hyphomicrobiales</taxon>
        <taxon>Rhizobiaceae</taxon>
        <taxon>Rhizobium/Agrobacterium group</taxon>
        <taxon>Rhizobium</taxon>
    </lineage>
</organism>
<gene>
    <name evidence="1" type="ORF">DC430_19845</name>
</gene>
<comment type="caution">
    <text evidence="1">The sequence shown here is derived from an EMBL/GenBank/DDBJ whole genome shotgun (WGS) entry which is preliminary data.</text>
</comment>
<dbReference type="AlphaFoldDB" id="A0AA92H7N6"/>
<dbReference type="PANTHER" id="PTHR39327">
    <property type="match status" value="1"/>
</dbReference>
<dbReference type="PANTHER" id="PTHR39327:SF1">
    <property type="entry name" value="BLR5470 PROTEIN"/>
    <property type="match status" value="1"/>
</dbReference>
<reference evidence="1 2" key="1">
    <citation type="submission" date="2018-04" db="EMBL/GenBank/DDBJ databases">
        <authorList>
            <person name="Hagen T."/>
        </authorList>
    </citation>
    <scope>NUCLEOTIDE SEQUENCE [LARGE SCALE GENOMIC DNA]</scope>
    <source>
        <strain evidence="1 2">TPD7009</strain>
    </source>
</reference>
<proteinExistence type="predicted"/>
<sequence>MSLPVVSKKIRSNFCVLVSAVIAFSSAPEVARAFGPSGVPKEFGSDVVRMLEQEGTLAPFASVVFCMKAPEQCRKVGGQSIMDLDAERGAQLSRVNSTVNRSIRPVNDRSGTDDWEVDVKSGDCEDFALTKRKQLIELGWSSSSLRIAVALTSSGEGHAVLIAKTSAGDLVLDNRTSAIMDWRKTDLRFLKVQSRDNPKQWQNVGQKAKLVASAPKKVRTATATLRRADPVLRQASDIGNY</sequence>
<accession>A0AA92H7N6</accession>
<dbReference type="RefSeq" id="WP_116494469.1">
    <property type="nucleotide sequence ID" value="NZ_QDFR01000009.1"/>
</dbReference>
<dbReference type="Gene3D" id="3.10.620.30">
    <property type="match status" value="1"/>
</dbReference>
<dbReference type="EMBL" id="QDFR01000009">
    <property type="protein sequence ID" value="PVE50821.1"/>
    <property type="molecule type" value="Genomic_DNA"/>
</dbReference>
<evidence type="ECO:0000313" key="2">
    <source>
        <dbReference type="Proteomes" id="UP000244335"/>
    </source>
</evidence>
<dbReference type="InterPro" id="IPR010319">
    <property type="entry name" value="Transglutaminase-like_Cys_pept"/>
</dbReference>
<dbReference type="Proteomes" id="UP000244335">
    <property type="component" value="Unassembled WGS sequence"/>
</dbReference>
<evidence type="ECO:0000313" key="1">
    <source>
        <dbReference type="EMBL" id="PVE50821.1"/>
    </source>
</evidence>